<evidence type="ECO:0000256" key="7">
    <source>
        <dbReference type="ARBA" id="ARBA00029936"/>
    </source>
</evidence>
<dbReference type="GO" id="GO:0005829">
    <property type="term" value="C:cytosol"/>
    <property type="evidence" value="ECO:0007669"/>
    <property type="project" value="TreeGrafter"/>
</dbReference>
<name>A0A382QZT6_9ZZZZ</name>
<dbReference type="AlphaFoldDB" id="A0A382QZT6"/>
<evidence type="ECO:0000256" key="1">
    <source>
        <dbReference type="ARBA" id="ARBA00013169"/>
    </source>
</evidence>
<reference evidence="11" key="1">
    <citation type="submission" date="2018-05" db="EMBL/GenBank/DDBJ databases">
        <authorList>
            <person name="Lanie J.A."/>
            <person name="Ng W.-L."/>
            <person name="Kazmierczak K.M."/>
            <person name="Andrzejewski T.M."/>
            <person name="Davidsen T.M."/>
            <person name="Wayne K.J."/>
            <person name="Tettelin H."/>
            <person name="Glass J.I."/>
            <person name="Rusch D."/>
            <person name="Podicherti R."/>
            <person name="Tsui H.-C.T."/>
            <person name="Winkler M.E."/>
        </authorList>
    </citation>
    <scope>NUCLEOTIDE SEQUENCE</scope>
</reference>
<feature type="domain" description="Aminoacyl-tRNA synthetase class Ia" evidence="9">
    <location>
        <begin position="25"/>
        <end position="108"/>
    </location>
</feature>
<dbReference type="GO" id="GO:0004832">
    <property type="term" value="F:valine-tRNA ligase activity"/>
    <property type="evidence" value="ECO:0007669"/>
    <property type="project" value="UniProtKB-EC"/>
</dbReference>
<gene>
    <name evidence="11" type="ORF">METZ01_LOCUS343810</name>
</gene>
<dbReference type="Pfam" id="PF08264">
    <property type="entry name" value="Anticodon_1"/>
    <property type="match status" value="1"/>
</dbReference>
<evidence type="ECO:0000259" key="10">
    <source>
        <dbReference type="Pfam" id="PF08264"/>
    </source>
</evidence>
<dbReference type="PANTHER" id="PTHR11946">
    <property type="entry name" value="VALYL-TRNA SYNTHETASES"/>
    <property type="match status" value="1"/>
</dbReference>
<organism evidence="11">
    <name type="scientific">marine metagenome</name>
    <dbReference type="NCBI Taxonomy" id="408172"/>
    <lineage>
        <taxon>unclassified sequences</taxon>
        <taxon>metagenomes</taxon>
        <taxon>ecological metagenomes</taxon>
    </lineage>
</organism>
<keyword evidence="6" id="KW-0030">Aminoacyl-tRNA synthetase</keyword>
<evidence type="ECO:0000256" key="5">
    <source>
        <dbReference type="ARBA" id="ARBA00022917"/>
    </source>
</evidence>
<evidence type="ECO:0000313" key="11">
    <source>
        <dbReference type="EMBL" id="SVC90956.1"/>
    </source>
</evidence>
<dbReference type="Gene3D" id="3.40.50.620">
    <property type="entry name" value="HUPs"/>
    <property type="match status" value="1"/>
</dbReference>
<proteinExistence type="predicted"/>
<dbReference type="PANTHER" id="PTHR11946:SF93">
    <property type="entry name" value="VALINE--TRNA LIGASE, CHLOROPLASTIC_MITOCHONDRIAL 2"/>
    <property type="match status" value="1"/>
</dbReference>
<dbReference type="PRINTS" id="PR00986">
    <property type="entry name" value="TRNASYNTHVAL"/>
</dbReference>
<evidence type="ECO:0000256" key="3">
    <source>
        <dbReference type="ARBA" id="ARBA00022741"/>
    </source>
</evidence>
<dbReference type="InterPro" id="IPR014729">
    <property type="entry name" value="Rossmann-like_a/b/a_fold"/>
</dbReference>
<evidence type="ECO:0000256" key="6">
    <source>
        <dbReference type="ARBA" id="ARBA00023146"/>
    </source>
</evidence>
<dbReference type="GO" id="GO:0005524">
    <property type="term" value="F:ATP binding"/>
    <property type="evidence" value="ECO:0007669"/>
    <property type="project" value="UniProtKB-KW"/>
</dbReference>
<evidence type="ECO:0000256" key="8">
    <source>
        <dbReference type="ARBA" id="ARBA00047552"/>
    </source>
</evidence>
<dbReference type="SUPFAM" id="SSF47323">
    <property type="entry name" value="Anticodon-binding domain of a subclass of class I aminoacyl-tRNA synthetases"/>
    <property type="match status" value="1"/>
</dbReference>
<evidence type="ECO:0000256" key="4">
    <source>
        <dbReference type="ARBA" id="ARBA00022840"/>
    </source>
</evidence>
<dbReference type="InterPro" id="IPR002300">
    <property type="entry name" value="aa-tRNA-synth_Ia"/>
</dbReference>
<evidence type="ECO:0000259" key="9">
    <source>
        <dbReference type="Pfam" id="PF00133"/>
    </source>
</evidence>
<evidence type="ECO:0000256" key="2">
    <source>
        <dbReference type="ARBA" id="ARBA00022598"/>
    </source>
</evidence>
<dbReference type="EMBL" id="UINC01118077">
    <property type="protein sequence ID" value="SVC90956.1"/>
    <property type="molecule type" value="Genomic_DNA"/>
</dbReference>
<dbReference type="InterPro" id="IPR033705">
    <property type="entry name" value="Anticodon_Ia_Val"/>
</dbReference>
<keyword evidence="3" id="KW-0547">Nucleotide-binding</keyword>
<feature type="non-terminal residue" evidence="11">
    <location>
        <position position="1"/>
    </location>
</feature>
<dbReference type="Gene3D" id="1.10.730.10">
    <property type="entry name" value="Isoleucyl-tRNA Synthetase, Domain 1"/>
    <property type="match status" value="1"/>
</dbReference>
<dbReference type="CDD" id="cd07962">
    <property type="entry name" value="Anticodon_Ia_Val"/>
    <property type="match status" value="1"/>
</dbReference>
<keyword evidence="4" id="KW-0067">ATP-binding</keyword>
<keyword evidence="5" id="KW-0648">Protein biosynthesis</keyword>
<dbReference type="SUPFAM" id="SSF52374">
    <property type="entry name" value="Nucleotidylyl transferase"/>
    <property type="match status" value="1"/>
</dbReference>
<feature type="non-terminal residue" evidence="11">
    <location>
        <position position="326"/>
    </location>
</feature>
<dbReference type="InterPro" id="IPR009080">
    <property type="entry name" value="tRNAsynth_Ia_anticodon-bd"/>
</dbReference>
<accession>A0A382QZT6</accession>
<keyword evidence="2" id="KW-0436">Ligase</keyword>
<comment type="catalytic activity">
    <reaction evidence="8">
        <text>tRNA(Val) + L-valine + ATP = L-valyl-tRNA(Val) + AMP + diphosphate</text>
        <dbReference type="Rhea" id="RHEA:10704"/>
        <dbReference type="Rhea" id="RHEA-COMP:9672"/>
        <dbReference type="Rhea" id="RHEA-COMP:9708"/>
        <dbReference type="ChEBI" id="CHEBI:30616"/>
        <dbReference type="ChEBI" id="CHEBI:33019"/>
        <dbReference type="ChEBI" id="CHEBI:57762"/>
        <dbReference type="ChEBI" id="CHEBI:78442"/>
        <dbReference type="ChEBI" id="CHEBI:78537"/>
        <dbReference type="ChEBI" id="CHEBI:456215"/>
        <dbReference type="EC" id="6.1.1.9"/>
    </reaction>
</comment>
<dbReference type="InterPro" id="IPR002303">
    <property type="entry name" value="Valyl-tRNA_ligase"/>
</dbReference>
<feature type="domain" description="Aminoacyl-tRNA synthetase class Ia" evidence="9">
    <location>
        <begin position="121"/>
        <end position="243"/>
    </location>
</feature>
<protein>
    <recommendedName>
        <fullName evidence="1">valine--tRNA ligase</fullName>
        <ecNumber evidence="1">6.1.1.9</ecNumber>
    </recommendedName>
    <alternativeName>
        <fullName evidence="7">Valyl-tRNA synthetase</fullName>
    </alternativeName>
</protein>
<sequence>REDAREAIVADLESAGLLEKTEDHTNKVGYSERGHVPIEFYISEQWFVKMDELVKPALDAVNNGHITFHPGHWIKTYNHWMENIKDWCVSRQLWWGHQIPVWYHKDDRSKTHVSVEGPIDPENWEQDPDVLDTWASSWLWPMAVHAWPDQDKNLNKFYPTDTLVTGPDIIFFWVARMIITGYEFMNKRPFKDVYFTSILRDEEGQKLSKSLGNSPDPHALFDEYGTDAVRFGIMLMAPQGLDVLFSKTRLNIGRNFMNKLWNACRFIDMNLSNEKDDILDIDKIELDMPDLWILSRLGRTIREYDRQLDRFHFNEAAKVIYDFTWN</sequence>
<dbReference type="EC" id="6.1.1.9" evidence="1"/>
<feature type="domain" description="Methionyl/Valyl/Leucyl/Isoleucyl-tRNA synthetase anticodon-binding" evidence="10">
    <location>
        <begin position="290"/>
        <end position="326"/>
    </location>
</feature>
<dbReference type="Pfam" id="PF00133">
    <property type="entry name" value="tRNA-synt_1"/>
    <property type="match status" value="2"/>
</dbReference>
<dbReference type="GO" id="GO:0006438">
    <property type="term" value="P:valyl-tRNA aminoacylation"/>
    <property type="evidence" value="ECO:0007669"/>
    <property type="project" value="InterPro"/>
</dbReference>
<dbReference type="InterPro" id="IPR013155">
    <property type="entry name" value="M/V/L/I-tRNA-synth_anticd-bd"/>
</dbReference>